<reference evidence="5" key="2">
    <citation type="journal article" date="2007" name="PLoS Biol.">
        <title>Survey sequencing and comparative analysis of the elephant shark (Callorhinchus milii) genome.</title>
        <authorList>
            <person name="Venkatesh B."/>
            <person name="Kirkness E.F."/>
            <person name="Loh Y.H."/>
            <person name="Halpern A.L."/>
            <person name="Lee A.P."/>
            <person name="Johnson J."/>
            <person name="Dandona N."/>
            <person name="Viswanathan L.D."/>
            <person name="Tay A."/>
            <person name="Venter J.C."/>
            <person name="Strausberg R.L."/>
            <person name="Brenner S."/>
        </authorList>
    </citation>
    <scope>NUCLEOTIDE SEQUENCE [LARGE SCALE GENOMIC DNA]</scope>
</reference>
<keyword evidence="3" id="KW-0812">Transmembrane</keyword>
<evidence type="ECO:0000256" key="2">
    <source>
        <dbReference type="ARBA" id="ARBA00022700"/>
    </source>
</evidence>
<proteinExistence type="inferred from homology"/>
<keyword evidence="2" id="KW-0734">Signal transduction inhibitor</keyword>
<keyword evidence="3" id="KW-1133">Transmembrane helix</keyword>
<reference evidence="4" key="4">
    <citation type="submission" date="2025-08" db="UniProtKB">
        <authorList>
            <consortium name="Ensembl"/>
        </authorList>
    </citation>
    <scope>IDENTIFICATION</scope>
</reference>
<reference evidence="5" key="1">
    <citation type="journal article" date="2006" name="Science">
        <title>Ancient noncoding elements conserved in the human genome.</title>
        <authorList>
            <person name="Venkatesh B."/>
            <person name="Kirkness E.F."/>
            <person name="Loh Y.H."/>
            <person name="Halpern A.L."/>
            <person name="Lee A.P."/>
            <person name="Johnson J."/>
            <person name="Dandona N."/>
            <person name="Viswanathan L.D."/>
            <person name="Tay A."/>
            <person name="Venter J.C."/>
            <person name="Strausberg R.L."/>
            <person name="Brenner S."/>
        </authorList>
    </citation>
    <scope>NUCLEOTIDE SEQUENCE [LARGE SCALE GENOMIC DNA]</scope>
</reference>
<keyword evidence="3" id="KW-0472">Membrane</keyword>
<name>A0A4W3IBI0_CALMI</name>
<accession>A0A4W3IBI0</accession>
<gene>
    <name evidence="4" type="primary">LOC103185505</name>
</gene>
<dbReference type="AlphaFoldDB" id="A0A4W3IBI0"/>
<dbReference type="OMA" id="CRRSQMF"/>
<feature type="transmembrane region" description="Helical" evidence="3">
    <location>
        <begin position="211"/>
        <end position="234"/>
    </location>
</feature>
<dbReference type="InParanoid" id="A0A4W3IBI0"/>
<dbReference type="InterPro" id="IPR026512">
    <property type="entry name" value="RGS7BP/RGS9BP"/>
</dbReference>
<sequence>MGECKALVQSLNKVIGCYKHLAVNLGGSSDSTNLRDELRRTRERAQELAAAIRTNLTAVLRDTELSKEERPEMERLWVLFSSNLEVFHIDMCKVLDLGQSFPLSGAERPLIQTGMCGDTSEVTARALSVQNLVHQTSPNSERLQLQELEEQIGEVDRMAEDMEMKVNVLRWTVEAKGEEIHSVVSNDFSSTALLPSEDEVRRRECCDREKWLVVMALCTAALVAVVLSVCVATFA</sequence>
<keyword evidence="5" id="KW-1185">Reference proteome</keyword>
<reference evidence="5" key="3">
    <citation type="journal article" date="2014" name="Nature">
        <title>Elephant shark genome provides unique insights into gnathostome evolution.</title>
        <authorList>
            <consortium name="International Elephant Shark Genome Sequencing Consortium"/>
            <person name="Venkatesh B."/>
            <person name="Lee A.P."/>
            <person name="Ravi V."/>
            <person name="Maurya A.K."/>
            <person name="Lian M.M."/>
            <person name="Swann J.B."/>
            <person name="Ohta Y."/>
            <person name="Flajnik M.F."/>
            <person name="Sutoh Y."/>
            <person name="Kasahara M."/>
            <person name="Hoon S."/>
            <person name="Gangu V."/>
            <person name="Roy S.W."/>
            <person name="Irimia M."/>
            <person name="Korzh V."/>
            <person name="Kondrychyn I."/>
            <person name="Lim Z.W."/>
            <person name="Tay B.H."/>
            <person name="Tohari S."/>
            <person name="Kong K.W."/>
            <person name="Ho S."/>
            <person name="Lorente-Galdos B."/>
            <person name="Quilez J."/>
            <person name="Marques-Bonet T."/>
            <person name="Raney B.J."/>
            <person name="Ingham P.W."/>
            <person name="Tay A."/>
            <person name="Hillier L.W."/>
            <person name="Minx P."/>
            <person name="Boehm T."/>
            <person name="Wilson R.K."/>
            <person name="Brenner S."/>
            <person name="Warren W.C."/>
        </authorList>
    </citation>
    <scope>NUCLEOTIDE SEQUENCE [LARGE SCALE GENOMIC DNA]</scope>
</reference>
<protein>
    <submittedName>
        <fullName evidence="4">Regulator of G protein signaling 9 binding protein</fullName>
    </submittedName>
</protein>
<dbReference type="Proteomes" id="UP000314986">
    <property type="component" value="Unassembled WGS sequence"/>
</dbReference>
<dbReference type="STRING" id="7868.ENSCMIP00000024328"/>
<dbReference type="GO" id="GO:0009968">
    <property type="term" value="P:negative regulation of signal transduction"/>
    <property type="evidence" value="ECO:0007669"/>
    <property type="project" value="UniProtKB-KW"/>
</dbReference>
<dbReference type="Ensembl" id="ENSCMIT00000024735.1">
    <property type="protein sequence ID" value="ENSCMIP00000024328.1"/>
    <property type="gene ID" value="ENSCMIG00000010791.1"/>
</dbReference>
<evidence type="ECO:0000256" key="3">
    <source>
        <dbReference type="SAM" id="Phobius"/>
    </source>
</evidence>
<evidence type="ECO:0000313" key="5">
    <source>
        <dbReference type="Proteomes" id="UP000314986"/>
    </source>
</evidence>
<dbReference type="PANTHER" id="PTHR21029">
    <property type="entry name" value="R-SEVEN BINDING PROTEIN (R7BP) HOMOLOG"/>
    <property type="match status" value="1"/>
</dbReference>
<reference evidence="4" key="5">
    <citation type="submission" date="2025-09" db="UniProtKB">
        <authorList>
            <consortium name="Ensembl"/>
        </authorList>
    </citation>
    <scope>IDENTIFICATION</scope>
</reference>
<evidence type="ECO:0000256" key="1">
    <source>
        <dbReference type="ARBA" id="ARBA00007457"/>
    </source>
</evidence>
<evidence type="ECO:0000313" key="4">
    <source>
        <dbReference type="Ensembl" id="ENSCMIP00000024328.1"/>
    </source>
</evidence>
<dbReference type="GeneTree" id="ENSGT00940000153725"/>
<comment type="similarity">
    <text evidence="1">Belongs to the RGS7BP/RGS9BP family.</text>
</comment>
<organism evidence="4 5">
    <name type="scientific">Callorhinchus milii</name>
    <name type="common">Ghost shark</name>
    <dbReference type="NCBI Taxonomy" id="7868"/>
    <lineage>
        <taxon>Eukaryota</taxon>
        <taxon>Metazoa</taxon>
        <taxon>Chordata</taxon>
        <taxon>Craniata</taxon>
        <taxon>Vertebrata</taxon>
        <taxon>Chondrichthyes</taxon>
        <taxon>Holocephali</taxon>
        <taxon>Chimaeriformes</taxon>
        <taxon>Callorhinchidae</taxon>
        <taxon>Callorhinchus</taxon>
    </lineage>
</organism>